<dbReference type="Proteomes" id="UP000316714">
    <property type="component" value="Unassembled WGS sequence"/>
</dbReference>
<dbReference type="SUPFAM" id="SSF54285">
    <property type="entry name" value="MoaD/ThiS"/>
    <property type="match status" value="1"/>
</dbReference>
<sequence length="81" mass="8333">MRVTVLLFAGAREAAGADQVDVQLPDGATYAGLAEALRHAFPPLERLATTARFAADAAYVDLSEPVDLAAEIALIPPVSGG</sequence>
<dbReference type="GO" id="GO:0000166">
    <property type="term" value="F:nucleotide binding"/>
    <property type="evidence" value="ECO:0007669"/>
    <property type="project" value="UniProtKB-KW"/>
</dbReference>
<organism evidence="4 5">
    <name type="scientific">Posidoniimonas corsicana</name>
    <dbReference type="NCBI Taxonomy" id="1938618"/>
    <lineage>
        <taxon>Bacteria</taxon>
        <taxon>Pseudomonadati</taxon>
        <taxon>Planctomycetota</taxon>
        <taxon>Planctomycetia</taxon>
        <taxon>Pirellulales</taxon>
        <taxon>Lacipirellulaceae</taxon>
        <taxon>Posidoniimonas</taxon>
    </lineage>
</organism>
<dbReference type="CDD" id="cd00754">
    <property type="entry name" value="Ubl_MoaD"/>
    <property type="match status" value="1"/>
</dbReference>
<evidence type="ECO:0000313" key="5">
    <source>
        <dbReference type="Proteomes" id="UP000316714"/>
    </source>
</evidence>
<dbReference type="UniPathway" id="UPA00344"/>
<dbReference type="InterPro" id="IPR003749">
    <property type="entry name" value="ThiS/MoaD-like"/>
</dbReference>
<reference evidence="4 5" key="1">
    <citation type="submission" date="2019-02" db="EMBL/GenBank/DDBJ databases">
        <title>Deep-cultivation of Planctomycetes and their phenomic and genomic characterization uncovers novel biology.</title>
        <authorList>
            <person name="Wiegand S."/>
            <person name="Jogler M."/>
            <person name="Boedeker C."/>
            <person name="Pinto D."/>
            <person name="Vollmers J."/>
            <person name="Rivas-Marin E."/>
            <person name="Kohn T."/>
            <person name="Peeters S.H."/>
            <person name="Heuer A."/>
            <person name="Rast P."/>
            <person name="Oberbeckmann S."/>
            <person name="Bunk B."/>
            <person name="Jeske O."/>
            <person name="Meyerdierks A."/>
            <person name="Storesund J.E."/>
            <person name="Kallscheuer N."/>
            <person name="Luecker S."/>
            <person name="Lage O.M."/>
            <person name="Pohl T."/>
            <person name="Merkel B.J."/>
            <person name="Hornburger P."/>
            <person name="Mueller R.-W."/>
            <person name="Bruemmer F."/>
            <person name="Labrenz M."/>
            <person name="Spormann A.M."/>
            <person name="Op Den Camp H."/>
            <person name="Overmann J."/>
            <person name="Amann R."/>
            <person name="Jetten M.S.M."/>
            <person name="Mascher T."/>
            <person name="Medema M.H."/>
            <person name="Devos D.P."/>
            <person name="Kaster A.-K."/>
            <person name="Ovreas L."/>
            <person name="Rohde M."/>
            <person name="Galperin M.Y."/>
            <person name="Jogler C."/>
        </authorList>
    </citation>
    <scope>NUCLEOTIDE SEQUENCE [LARGE SCALE GENOMIC DNA]</scope>
    <source>
        <strain evidence="4 5">KOR34</strain>
    </source>
</reference>
<dbReference type="InterPro" id="IPR012675">
    <property type="entry name" value="Beta-grasp_dom_sf"/>
</dbReference>
<dbReference type="Gene3D" id="3.10.20.30">
    <property type="match status" value="1"/>
</dbReference>
<keyword evidence="5" id="KW-1185">Reference proteome</keyword>
<dbReference type="GO" id="GO:0006777">
    <property type="term" value="P:Mo-molybdopterin cofactor biosynthetic process"/>
    <property type="evidence" value="ECO:0007669"/>
    <property type="project" value="InterPro"/>
</dbReference>
<dbReference type="EMBL" id="SIHJ01000001">
    <property type="protein sequence ID" value="TWT36317.1"/>
    <property type="molecule type" value="Genomic_DNA"/>
</dbReference>
<dbReference type="Pfam" id="PF02597">
    <property type="entry name" value="ThiS"/>
    <property type="match status" value="1"/>
</dbReference>
<dbReference type="GO" id="GO:1990133">
    <property type="term" value="C:molybdopterin adenylyltransferase complex"/>
    <property type="evidence" value="ECO:0007669"/>
    <property type="project" value="TreeGrafter"/>
</dbReference>
<name>A0A5C5VED0_9BACT</name>
<evidence type="ECO:0000313" key="4">
    <source>
        <dbReference type="EMBL" id="TWT36317.1"/>
    </source>
</evidence>
<dbReference type="PANTHER" id="PTHR33359:SF1">
    <property type="entry name" value="MOLYBDOPTERIN SYNTHASE SULFUR CARRIER SUBUNIT"/>
    <property type="match status" value="1"/>
</dbReference>
<comment type="caution">
    <text evidence="4">The sequence shown here is derived from an EMBL/GenBank/DDBJ whole genome shotgun (WGS) entry which is preliminary data.</text>
</comment>
<dbReference type="InterPro" id="IPR044672">
    <property type="entry name" value="MOCS2A"/>
</dbReference>
<protein>
    <recommendedName>
        <fullName evidence="3">Molybdopterin synthase sulfur carrier subunit</fullName>
    </recommendedName>
</protein>
<dbReference type="AlphaFoldDB" id="A0A5C5VED0"/>
<proteinExistence type="inferred from homology"/>
<dbReference type="PANTHER" id="PTHR33359">
    <property type="entry name" value="MOLYBDOPTERIN SYNTHASE SULFUR CARRIER SUBUNIT"/>
    <property type="match status" value="1"/>
</dbReference>
<evidence type="ECO:0000256" key="3">
    <source>
        <dbReference type="ARBA" id="ARBA00024247"/>
    </source>
</evidence>
<evidence type="ECO:0000256" key="2">
    <source>
        <dbReference type="ARBA" id="ARBA00024200"/>
    </source>
</evidence>
<comment type="similarity">
    <text evidence="2">Belongs to the MoaD family.</text>
</comment>
<accession>A0A5C5VED0</accession>
<dbReference type="OrthoDB" id="7066694at2"/>
<gene>
    <name evidence="4" type="ORF">KOR34_12210</name>
</gene>
<evidence type="ECO:0000256" key="1">
    <source>
        <dbReference type="ARBA" id="ARBA00022741"/>
    </source>
</evidence>
<dbReference type="RefSeq" id="WP_146563121.1">
    <property type="nucleotide sequence ID" value="NZ_SIHJ01000001.1"/>
</dbReference>
<keyword evidence="1" id="KW-0547">Nucleotide-binding</keyword>
<dbReference type="InterPro" id="IPR016155">
    <property type="entry name" value="Mopterin_synth/thiamin_S_b"/>
</dbReference>